<feature type="region of interest" description="Disordered" evidence="5">
    <location>
        <begin position="1"/>
        <end position="25"/>
    </location>
</feature>
<dbReference type="InterPro" id="IPR027417">
    <property type="entry name" value="P-loop_NTPase"/>
</dbReference>
<evidence type="ECO:0000256" key="3">
    <source>
        <dbReference type="ARBA" id="ARBA00022741"/>
    </source>
</evidence>
<dbReference type="SMART" id="SM00382">
    <property type="entry name" value="AAA"/>
    <property type="match status" value="1"/>
</dbReference>
<comment type="caution">
    <text evidence="7">The sequence shown here is derived from an EMBL/GenBank/DDBJ whole genome shotgun (WGS) entry which is preliminary data.</text>
</comment>
<feature type="domain" description="ABC transporter" evidence="6">
    <location>
        <begin position="30"/>
        <end position="265"/>
    </location>
</feature>
<dbReference type="InterPro" id="IPR003439">
    <property type="entry name" value="ABC_transporter-like_ATP-bd"/>
</dbReference>
<sequence>MTRHRDGAAVAGPQTDGARPDAVPPDDVPVAVAELGVTLGTSTILRGVSFTVRRGEIVALLGANGSGKSTLVKSLVGIVPITRGHAQLFGRDVTARHGAVPWDRIGYVPQRVTSGAGVPATALEVVVSGLIGNRRLRLPRGARQRALAALDQVGLADRADDSVQVFSGGQHQRVLIARALVRDPDLLILDEPLAGIDKRSKDALAATLEALHGRGTTILVVLHELGELGPLLERAIVLRHGRVVHDGARPTPAAGHDTPEHDHVHPHADAGHRPAHVPNLRVEL</sequence>
<proteinExistence type="inferred from homology"/>
<dbReference type="Gene3D" id="3.40.50.300">
    <property type="entry name" value="P-loop containing nucleotide triphosphate hydrolases"/>
    <property type="match status" value="1"/>
</dbReference>
<evidence type="ECO:0000256" key="4">
    <source>
        <dbReference type="ARBA" id="ARBA00022840"/>
    </source>
</evidence>
<dbReference type="InterPro" id="IPR003593">
    <property type="entry name" value="AAA+_ATPase"/>
</dbReference>
<dbReference type="EMBL" id="WHJE01000094">
    <property type="protein sequence ID" value="KAE8763119.1"/>
    <property type="molecule type" value="Genomic_DNA"/>
</dbReference>
<dbReference type="SUPFAM" id="SSF52540">
    <property type="entry name" value="P-loop containing nucleoside triphosphate hydrolases"/>
    <property type="match status" value="1"/>
</dbReference>
<keyword evidence="2" id="KW-0813">Transport</keyword>
<name>A0A7J5UL70_9MICO</name>
<reference evidence="7 8" key="1">
    <citation type="submission" date="2019-10" db="EMBL/GenBank/DDBJ databases">
        <title>Georgenia wutianyii sp. nov. and Georgenia yuyongxinii sp. nov. isolated from plateau pika (Ochotona curzoniae) in the Qinghai-Tibet plateau of China.</title>
        <authorList>
            <person name="Tian Z."/>
        </authorList>
    </citation>
    <scope>NUCLEOTIDE SEQUENCE [LARGE SCALE GENOMIC DNA]</scope>
    <source>
        <strain evidence="7 8">DSM 21501</strain>
    </source>
</reference>
<keyword evidence="4 7" id="KW-0067">ATP-binding</keyword>
<dbReference type="GO" id="GO:0005524">
    <property type="term" value="F:ATP binding"/>
    <property type="evidence" value="ECO:0007669"/>
    <property type="project" value="UniProtKB-KW"/>
</dbReference>
<evidence type="ECO:0000313" key="7">
    <source>
        <dbReference type="EMBL" id="KAE8763119.1"/>
    </source>
</evidence>
<evidence type="ECO:0000256" key="1">
    <source>
        <dbReference type="ARBA" id="ARBA00005417"/>
    </source>
</evidence>
<keyword evidence="3" id="KW-0547">Nucleotide-binding</keyword>
<protein>
    <submittedName>
        <fullName evidence="7">ATP-binding cassette domain-containing protein</fullName>
    </submittedName>
</protein>
<dbReference type="PANTHER" id="PTHR42734">
    <property type="entry name" value="METAL TRANSPORT SYSTEM ATP-BINDING PROTEIN TM_0124-RELATED"/>
    <property type="match status" value="1"/>
</dbReference>
<dbReference type="PANTHER" id="PTHR42734:SF5">
    <property type="entry name" value="IRON TRANSPORT SYSTEM ATP-BINDING PROTEIN HI_0361-RELATED"/>
    <property type="match status" value="1"/>
</dbReference>
<comment type="similarity">
    <text evidence="1">Belongs to the ABC transporter superfamily.</text>
</comment>
<dbReference type="Pfam" id="PF00005">
    <property type="entry name" value="ABC_tran"/>
    <property type="match status" value="1"/>
</dbReference>
<dbReference type="GO" id="GO:0016887">
    <property type="term" value="F:ATP hydrolysis activity"/>
    <property type="evidence" value="ECO:0007669"/>
    <property type="project" value="InterPro"/>
</dbReference>
<evidence type="ECO:0000313" key="8">
    <source>
        <dbReference type="Proteomes" id="UP000451860"/>
    </source>
</evidence>
<dbReference type="AlphaFoldDB" id="A0A7J5UL70"/>
<evidence type="ECO:0000259" key="6">
    <source>
        <dbReference type="PROSITE" id="PS50893"/>
    </source>
</evidence>
<evidence type="ECO:0000256" key="5">
    <source>
        <dbReference type="SAM" id="MobiDB-lite"/>
    </source>
</evidence>
<accession>A0A7J5UL70</accession>
<feature type="region of interest" description="Disordered" evidence="5">
    <location>
        <begin position="247"/>
        <end position="284"/>
    </location>
</feature>
<dbReference type="PROSITE" id="PS50893">
    <property type="entry name" value="ABC_TRANSPORTER_2"/>
    <property type="match status" value="1"/>
</dbReference>
<keyword evidence="8" id="KW-1185">Reference proteome</keyword>
<dbReference type="OrthoDB" id="5296765at2"/>
<organism evidence="7 8">
    <name type="scientific">Georgenia thermotolerans</name>
    <dbReference type="NCBI Taxonomy" id="527326"/>
    <lineage>
        <taxon>Bacteria</taxon>
        <taxon>Bacillati</taxon>
        <taxon>Actinomycetota</taxon>
        <taxon>Actinomycetes</taxon>
        <taxon>Micrococcales</taxon>
        <taxon>Bogoriellaceae</taxon>
        <taxon>Georgenia</taxon>
    </lineage>
</organism>
<gene>
    <name evidence="7" type="ORF">GB883_15890</name>
</gene>
<dbReference type="InterPro" id="IPR050153">
    <property type="entry name" value="Metal_Ion_Import_ABC"/>
</dbReference>
<dbReference type="Proteomes" id="UP000451860">
    <property type="component" value="Unassembled WGS sequence"/>
</dbReference>
<feature type="compositionally biased region" description="Basic and acidic residues" evidence="5">
    <location>
        <begin position="257"/>
        <end position="272"/>
    </location>
</feature>
<evidence type="ECO:0000256" key="2">
    <source>
        <dbReference type="ARBA" id="ARBA00022448"/>
    </source>
</evidence>